<dbReference type="OrthoDB" id="10406295at2759"/>
<protein>
    <submittedName>
        <fullName evidence="1">Uncharacterized protein</fullName>
    </submittedName>
</protein>
<evidence type="ECO:0000313" key="1">
    <source>
        <dbReference type="EMBL" id="PON35017.1"/>
    </source>
</evidence>
<gene>
    <name evidence="1" type="ORF">PanWU01x14_339460</name>
</gene>
<accession>A0A2P5AEQ9</accession>
<name>A0A2P5AEQ9_PARAD</name>
<dbReference type="EMBL" id="JXTB01000631">
    <property type="protein sequence ID" value="PON35017.1"/>
    <property type="molecule type" value="Genomic_DNA"/>
</dbReference>
<dbReference type="Proteomes" id="UP000237105">
    <property type="component" value="Unassembled WGS sequence"/>
</dbReference>
<proteinExistence type="predicted"/>
<comment type="caution">
    <text evidence="1">The sequence shown here is derived from an EMBL/GenBank/DDBJ whole genome shotgun (WGS) entry which is preliminary data.</text>
</comment>
<sequence>MKNFIKKNNNESERNGFAYALDKVKADDGFVSESRAEESTDRIGSVEGWGLHLDLHLTRLGRRNDNNFLGSEVR</sequence>
<dbReference type="AlphaFoldDB" id="A0A2P5AEQ9"/>
<evidence type="ECO:0000313" key="2">
    <source>
        <dbReference type="Proteomes" id="UP000237105"/>
    </source>
</evidence>
<organism evidence="1 2">
    <name type="scientific">Parasponia andersonii</name>
    <name type="common">Sponia andersonii</name>
    <dbReference type="NCBI Taxonomy" id="3476"/>
    <lineage>
        <taxon>Eukaryota</taxon>
        <taxon>Viridiplantae</taxon>
        <taxon>Streptophyta</taxon>
        <taxon>Embryophyta</taxon>
        <taxon>Tracheophyta</taxon>
        <taxon>Spermatophyta</taxon>
        <taxon>Magnoliopsida</taxon>
        <taxon>eudicotyledons</taxon>
        <taxon>Gunneridae</taxon>
        <taxon>Pentapetalae</taxon>
        <taxon>rosids</taxon>
        <taxon>fabids</taxon>
        <taxon>Rosales</taxon>
        <taxon>Cannabaceae</taxon>
        <taxon>Parasponia</taxon>
    </lineage>
</organism>
<reference evidence="2" key="1">
    <citation type="submission" date="2016-06" db="EMBL/GenBank/DDBJ databases">
        <title>Parallel loss of symbiosis genes in relatives of nitrogen-fixing non-legume Parasponia.</title>
        <authorList>
            <person name="Van Velzen R."/>
            <person name="Holmer R."/>
            <person name="Bu F."/>
            <person name="Rutten L."/>
            <person name="Van Zeijl A."/>
            <person name="Liu W."/>
            <person name="Santuari L."/>
            <person name="Cao Q."/>
            <person name="Sharma T."/>
            <person name="Shen D."/>
            <person name="Roswanjaya Y."/>
            <person name="Wardhani T."/>
            <person name="Kalhor M.S."/>
            <person name="Jansen J."/>
            <person name="Van den Hoogen J."/>
            <person name="Gungor B."/>
            <person name="Hartog M."/>
            <person name="Hontelez J."/>
            <person name="Verver J."/>
            <person name="Yang W.-C."/>
            <person name="Schijlen E."/>
            <person name="Repin R."/>
            <person name="Schilthuizen M."/>
            <person name="Schranz E."/>
            <person name="Heidstra R."/>
            <person name="Miyata K."/>
            <person name="Fedorova E."/>
            <person name="Kohlen W."/>
            <person name="Bisseling T."/>
            <person name="Smit S."/>
            <person name="Geurts R."/>
        </authorList>
    </citation>
    <scope>NUCLEOTIDE SEQUENCE [LARGE SCALE GENOMIC DNA]</scope>
    <source>
        <strain evidence="2">cv. WU1-14</strain>
    </source>
</reference>
<keyword evidence="2" id="KW-1185">Reference proteome</keyword>